<dbReference type="SUPFAM" id="SSF48150">
    <property type="entry name" value="DNA-glycosylase"/>
    <property type="match status" value="1"/>
</dbReference>
<keyword evidence="2" id="KW-0227">DNA damage</keyword>
<comment type="caution">
    <text evidence="6">The sequence shown here is derived from an EMBL/GenBank/DDBJ whole genome shotgun (WGS) entry which is preliminary data.</text>
</comment>
<dbReference type="AlphaFoldDB" id="A0AAV0YH54"/>
<feature type="domain" description="HhH-GPD" evidence="5">
    <location>
        <begin position="112"/>
        <end position="267"/>
    </location>
</feature>
<comment type="similarity">
    <text evidence="1">Belongs to the alkylbase DNA glycosidase AlkA family.</text>
</comment>
<evidence type="ECO:0000313" key="6">
    <source>
        <dbReference type="EMBL" id="CAI8583863.1"/>
    </source>
</evidence>
<name>A0AAV0YH54_VICFA</name>
<dbReference type="GO" id="GO:0008725">
    <property type="term" value="F:DNA-3-methyladenine glycosylase activity"/>
    <property type="evidence" value="ECO:0007669"/>
    <property type="project" value="TreeGrafter"/>
</dbReference>
<evidence type="ECO:0000313" key="7">
    <source>
        <dbReference type="Proteomes" id="UP001157006"/>
    </source>
</evidence>
<dbReference type="Gene3D" id="1.10.340.30">
    <property type="entry name" value="Hypothetical protein, domain 2"/>
    <property type="match status" value="1"/>
</dbReference>
<dbReference type="Proteomes" id="UP001157006">
    <property type="component" value="Unassembled WGS sequence"/>
</dbReference>
<proteinExistence type="inferred from homology"/>
<dbReference type="EMBL" id="CATIWC010001137">
    <property type="protein sequence ID" value="CAI8583863.1"/>
    <property type="molecule type" value="Genomic_DNA"/>
</dbReference>
<dbReference type="InterPro" id="IPR051912">
    <property type="entry name" value="Alkylbase_DNA_Glycosylase/TA"/>
</dbReference>
<protein>
    <recommendedName>
        <fullName evidence="5">HhH-GPD domain-containing protein</fullName>
    </recommendedName>
</protein>
<dbReference type="InterPro" id="IPR011257">
    <property type="entry name" value="DNA_glycosylase"/>
</dbReference>
<evidence type="ECO:0000256" key="1">
    <source>
        <dbReference type="ARBA" id="ARBA00010817"/>
    </source>
</evidence>
<dbReference type="InterPro" id="IPR003265">
    <property type="entry name" value="HhH-GPD_domain"/>
</dbReference>
<reference evidence="6 7" key="1">
    <citation type="submission" date="2023-01" db="EMBL/GenBank/DDBJ databases">
        <authorList>
            <person name="Kreplak J."/>
        </authorList>
    </citation>
    <scope>NUCLEOTIDE SEQUENCE [LARGE SCALE GENOMIC DNA]</scope>
</reference>
<keyword evidence="7" id="KW-1185">Reference proteome</keyword>
<feature type="region of interest" description="Disordered" evidence="4">
    <location>
        <begin position="1"/>
        <end position="25"/>
    </location>
</feature>
<dbReference type="PANTHER" id="PTHR43003">
    <property type="entry name" value="DNA-3-METHYLADENINE GLYCOSYLASE"/>
    <property type="match status" value="1"/>
</dbReference>
<dbReference type="GO" id="GO:0032131">
    <property type="term" value="F:alkylated DNA binding"/>
    <property type="evidence" value="ECO:0007669"/>
    <property type="project" value="TreeGrafter"/>
</dbReference>
<dbReference type="PANTHER" id="PTHR43003:SF8">
    <property type="entry name" value="HHH-GPD DOMAIN-CONTAINING PROTEIN"/>
    <property type="match status" value="1"/>
</dbReference>
<evidence type="ECO:0000256" key="3">
    <source>
        <dbReference type="ARBA" id="ARBA00023204"/>
    </source>
</evidence>
<dbReference type="CDD" id="cd00056">
    <property type="entry name" value="ENDO3c"/>
    <property type="match status" value="1"/>
</dbReference>
<dbReference type="SMART" id="SM00478">
    <property type="entry name" value="ENDO3c"/>
    <property type="match status" value="1"/>
</dbReference>
<gene>
    <name evidence="6" type="ORF">VFH_U047600</name>
</gene>
<dbReference type="Pfam" id="PF00730">
    <property type="entry name" value="HhH-GPD"/>
    <property type="match status" value="1"/>
</dbReference>
<dbReference type="GO" id="GO:0006285">
    <property type="term" value="P:base-excision repair, AP site formation"/>
    <property type="evidence" value="ECO:0007669"/>
    <property type="project" value="TreeGrafter"/>
</dbReference>
<dbReference type="FunFam" id="1.10.340.30:FF:000004">
    <property type="entry name" value="DNA-3-methyladenine glycosylase II"/>
    <property type="match status" value="1"/>
</dbReference>
<dbReference type="Gene3D" id="1.10.1670.40">
    <property type="match status" value="1"/>
</dbReference>
<evidence type="ECO:0000256" key="2">
    <source>
        <dbReference type="ARBA" id="ARBA00022763"/>
    </source>
</evidence>
<accession>A0AAV0YH54</accession>
<keyword evidence="3" id="KW-0234">DNA repair</keyword>
<dbReference type="GO" id="GO:0032993">
    <property type="term" value="C:protein-DNA complex"/>
    <property type="evidence" value="ECO:0007669"/>
    <property type="project" value="TreeGrafter"/>
</dbReference>
<dbReference type="GO" id="GO:0005634">
    <property type="term" value="C:nucleus"/>
    <property type="evidence" value="ECO:0007669"/>
    <property type="project" value="TreeGrafter"/>
</dbReference>
<evidence type="ECO:0000256" key="4">
    <source>
        <dbReference type="SAM" id="MobiDB-lite"/>
    </source>
</evidence>
<dbReference type="GO" id="GO:0006307">
    <property type="term" value="P:DNA alkylation repair"/>
    <property type="evidence" value="ECO:0007669"/>
    <property type="project" value="TreeGrafter"/>
</dbReference>
<dbReference type="GO" id="GO:0043916">
    <property type="term" value="F:DNA-7-methylguanine glycosylase activity"/>
    <property type="evidence" value="ECO:0007669"/>
    <property type="project" value="TreeGrafter"/>
</dbReference>
<evidence type="ECO:0000259" key="5">
    <source>
        <dbReference type="SMART" id="SM00478"/>
    </source>
</evidence>
<sequence>MKRTRSQTKSNSTPNNDPKPPTKTLISSKIPFTVKKIPNLTLKNKKPNLHLPTPPPSTTTIAKPLSSHGEIESALNHLHSADPLLSTIINTFPSPQLSTNTTPFLSLIKTLISQQISTKSASSIENRFISLFGHPSSILPDAVLSLSPTHLRQIGISGPKATYIHDLSTKYANGFLSDSSIIEMDDETLYEKLTSVKGIGPWSVHMFMIFTLHRPDVLPVGDLGVRKGVQKLYGLKGLPSPSQMEVLCHKWKPYRSVGTWYMYKLVEAKGVLPNPTTVLC</sequence>
<organism evidence="6 7">
    <name type="scientific">Vicia faba</name>
    <name type="common">Broad bean</name>
    <name type="synonym">Faba vulgaris</name>
    <dbReference type="NCBI Taxonomy" id="3906"/>
    <lineage>
        <taxon>Eukaryota</taxon>
        <taxon>Viridiplantae</taxon>
        <taxon>Streptophyta</taxon>
        <taxon>Embryophyta</taxon>
        <taxon>Tracheophyta</taxon>
        <taxon>Spermatophyta</taxon>
        <taxon>Magnoliopsida</taxon>
        <taxon>eudicotyledons</taxon>
        <taxon>Gunneridae</taxon>
        <taxon>Pentapetalae</taxon>
        <taxon>rosids</taxon>
        <taxon>fabids</taxon>
        <taxon>Fabales</taxon>
        <taxon>Fabaceae</taxon>
        <taxon>Papilionoideae</taxon>
        <taxon>50 kb inversion clade</taxon>
        <taxon>NPAAA clade</taxon>
        <taxon>Hologalegina</taxon>
        <taxon>IRL clade</taxon>
        <taxon>Fabeae</taxon>
        <taxon>Vicia</taxon>
    </lineage>
</organism>